<sequence>MRDKRPLLSLGMVLWITMPFVPPALRSGSLSNLRAKESRQKEVLKISSTMKE</sequence>
<gene>
    <name evidence="1" type="ORF">P170DRAFT_152987</name>
</gene>
<protein>
    <submittedName>
        <fullName evidence="1">Uncharacterized protein</fullName>
    </submittedName>
</protein>
<name>A0A2I2GD00_9EURO</name>
<dbReference type="Proteomes" id="UP000234275">
    <property type="component" value="Unassembled WGS sequence"/>
</dbReference>
<dbReference type="EMBL" id="MSFO01000003">
    <property type="protein sequence ID" value="PLB50745.1"/>
    <property type="molecule type" value="Genomic_DNA"/>
</dbReference>
<evidence type="ECO:0000313" key="1">
    <source>
        <dbReference type="EMBL" id="PLB50745.1"/>
    </source>
</evidence>
<dbReference type="RefSeq" id="XP_024706047.1">
    <property type="nucleotide sequence ID" value="XM_024842531.1"/>
</dbReference>
<dbReference type="AlphaFoldDB" id="A0A2I2GD00"/>
<reference evidence="1 2" key="1">
    <citation type="submission" date="2016-12" db="EMBL/GenBank/DDBJ databases">
        <title>The genomes of Aspergillus section Nigri reveals drivers in fungal speciation.</title>
        <authorList>
            <consortium name="DOE Joint Genome Institute"/>
            <person name="Vesth T.C."/>
            <person name="Nybo J."/>
            <person name="Theobald S."/>
            <person name="Brandl J."/>
            <person name="Frisvad J.C."/>
            <person name="Nielsen K.F."/>
            <person name="Lyhne E.K."/>
            <person name="Kogle M.E."/>
            <person name="Kuo A."/>
            <person name="Riley R."/>
            <person name="Clum A."/>
            <person name="Nolan M."/>
            <person name="Lipzen A."/>
            <person name="Salamov A."/>
            <person name="Henrissat B."/>
            <person name="Wiebenga A."/>
            <person name="De Vries R.P."/>
            <person name="Grigoriev I.V."/>
            <person name="Mortensen U.H."/>
            <person name="Andersen M.R."/>
            <person name="Baker S.E."/>
        </authorList>
    </citation>
    <scope>NUCLEOTIDE SEQUENCE [LARGE SCALE GENOMIC DNA]</scope>
    <source>
        <strain evidence="1 2">IBT 23096</strain>
    </source>
</reference>
<keyword evidence="2" id="KW-1185">Reference proteome</keyword>
<accession>A0A2I2GD00</accession>
<organism evidence="1 2">
    <name type="scientific">Aspergillus steynii IBT 23096</name>
    <dbReference type="NCBI Taxonomy" id="1392250"/>
    <lineage>
        <taxon>Eukaryota</taxon>
        <taxon>Fungi</taxon>
        <taxon>Dikarya</taxon>
        <taxon>Ascomycota</taxon>
        <taxon>Pezizomycotina</taxon>
        <taxon>Eurotiomycetes</taxon>
        <taxon>Eurotiomycetidae</taxon>
        <taxon>Eurotiales</taxon>
        <taxon>Aspergillaceae</taxon>
        <taxon>Aspergillus</taxon>
        <taxon>Aspergillus subgen. Circumdati</taxon>
    </lineage>
</organism>
<dbReference type="GeneID" id="36550228"/>
<evidence type="ECO:0000313" key="2">
    <source>
        <dbReference type="Proteomes" id="UP000234275"/>
    </source>
</evidence>
<comment type="caution">
    <text evidence="1">The sequence shown here is derived from an EMBL/GenBank/DDBJ whole genome shotgun (WGS) entry which is preliminary data.</text>
</comment>
<dbReference type="VEuPathDB" id="FungiDB:P170DRAFT_152987"/>
<proteinExistence type="predicted"/>